<gene>
    <name evidence="3" type="ORF">CFK39_10790</name>
</gene>
<organism evidence="3 4">
    <name type="scientific">Brachybacterium avium</name>
    <dbReference type="NCBI Taxonomy" id="2017485"/>
    <lineage>
        <taxon>Bacteria</taxon>
        <taxon>Bacillati</taxon>
        <taxon>Actinomycetota</taxon>
        <taxon>Actinomycetes</taxon>
        <taxon>Micrococcales</taxon>
        <taxon>Dermabacteraceae</taxon>
        <taxon>Brachybacterium</taxon>
    </lineage>
</organism>
<dbReference type="EMBL" id="CP022316">
    <property type="protein sequence ID" value="ASK66222.1"/>
    <property type="molecule type" value="Genomic_DNA"/>
</dbReference>
<keyword evidence="4" id="KW-1185">Reference proteome</keyword>
<dbReference type="CDD" id="cd05233">
    <property type="entry name" value="SDR_c"/>
    <property type="match status" value="1"/>
</dbReference>
<dbReference type="PROSITE" id="PS00061">
    <property type="entry name" value="ADH_SHORT"/>
    <property type="match status" value="1"/>
</dbReference>
<dbReference type="KEGG" id="brv:CFK39_10790"/>
<dbReference type="Proteomes" id="UP000198398">
    <property type="component" value="Chromosome"/>
</dbReference>
<dbReference type="OrthoDB" id="7064009at2"/>
<dbReference type="SUPFAM" id="SSF51735">
    <property type="entry name" value="NAD(P)-binding Rossmann-fold domains"/>
    <property type="match status" value="1"/>
</dbReference>
<evidence type="ECO:0000313" key="3">
    <source>
        <dbReference type="EMBL" id="ASK66222.1"/>
    </source>
</evidence>
<dbReference type="Gene3D" id="3.40.50.720">
    <property type="entry name" value="NAD(P)-binding Rossmann-like Domain"/>
    <property type="match status" value="1"/>
</dbReference>
<reference evidence="4" key="1">
    <citation type="submission" date="2017-07" db="EMBL/GenBank/DDBJ databases">
        <title>Brachybacterium sp. VR2415.</title>
        <authorList>
            <person name="Tak E.J."/>
            <person name="Bae J.-W."/>
        </authorList>
    </citation>
    <scope>NUCLEOTIDE SEQUENCE [LARGE SCALE GENOMIC DNA]</scope>
    <source>
        <strain evidence="4">VR2415</strain>
    </source>
</reference>
<evidence type="ECO:0000256" key="1">
    <source>
        <dbReference type="ARBA" id="ARBA00006484"/>
    </source>
</evidence>
<proteinExistence type="inferred from homology"/>
<dbReference type="Pfam" id="PF13561">
    <property type="entry name" value="adh_short_C2"/>
    <property type="match status" value="1"/>
</dbReference>
<evidence type="ECO:0000313" key="4">
    <source>
        <dbReference type="Proteomes" id="UP000198398"/>
    </source>
</evidence>
<dbReference type="AlphaFoldDB" id="A0A220UE99"/>
<evidence type="ECO:0000256" key="2">
    <source>
        <dbReference type="ARBA" id="ARBA00023002"/>
    </source>
</evidence>
<dbReference type="RefSeq" id="WP_089065463.1">
    <property type="nucleotide sequence ID" value="NZ_CP022316.1"/>
</dbReference>
<dbReference type="PRINTS" id="PR00080">
    <property type="entry name" value="SDRFAMILY"/>
</dbReference>
<sequence length="255" mass="26875">MPDMSGKNGIITGAGGGIGRASALAFASAGANVMIMDIAAEPLEETARLIREAGGTVETMVGDASDEDFAAQMVARTVELWETLDFAHNNAGIGTAATPFTQQERAMWDRVFTLNVFGTMSFMKHELRQMEKQGFGAIVNTSSMSGKNGSPGLSPYNASKWALNGMTQTAALEYAEQGIRVNAICPGATFTAALAAWKDSSPREYEGYTSAIPMKRAAEPREQADAAVWLCSAEAGYVTGTLLNVDGGEGILGKQ</sequence>
<dbReference type="FunFam" id="3.40.50.720:FF:000084">
    <property type="entry name" value="Short-chain dehydrogenase reductase"/>
    <property type="match status" value="1"/>
</dbReference>
<dbReference type="InterPro" id="IPR002347">
    <property type="entry name" value="SDR_fam"/>
</dbReference>
<keyword evidence="2" id="KW-0560">Oxidoreductase</keyword>
<dbReference type="PANTHER" id="PTHR24321:SF12">
    <property type="entry name" value="SHORT-CHAIN DEHYDROGENASE_REDUCTASE FAMILY, PUTATIVE (AFU_ORTHOLOGUE AFUA_5G14340)-RELATED"/>
    <property type="match status" value="1"/>
</dbReference>
<accession>A0A220UE99</accession>
<protein>
    <submittedName>
        <fullName evidence="3">Short chain dehydrogenase</fullName>
    </submittedName>
</protein>
<dbReference type="InterPro" id="IPR020904">
    <property type="entry name" value="Sc_DH/Rdtase_CS"/>
</dbReference>
<name>A0A220UE99_9MICO</name>
<comment type="similarity">
    <text evidence="1">Belongs to the short-chain dehydrogenases/reductases (SDR) family.</text>
</comment>
<dbReference type="InterPro" id="IPR036291">
    <property type="entry name" value="NAD(P)-bd_dom_sf"/>
</dbReference>
<dbReference type="PRINTS" id="PR00081">
    <property type="entry name" value="GDHRDH"/>
</dbReference>
<dbReference type="NCBIfam" id="NF005559">
    <property type="entry name" value="PRK07231.1"/>
    <property type="match status" value="1"/>
</dbReference>
<dbReference type="PANTHER" id="PTHR24321">
    <property type="entry name" value="DEHYDROGENASES, SHORT CHAIN"/>
    <property type="match status" value="1"/>
</dbReference>
<dbReference type="GO" id="GO:0016491">
    <property type="term" value="F:oxidoreductase activity"/>
    <property type="evidence" value="ECO:0007669"/>
    <property type="project" value="UniProtKB-KW"/>
</dbReference>